<dbReference type="FunFam" id="1.10.10.10:FF:000589">
    <property type="entry name" value="HSF-type DNA-binding, putative"/>
    <property type="match status" value="1"/>
</dbReference>
<accession>A0ABD3R4M9</accession>
<reference evidence="7 8" key="1">
    <citation type="submission" date="2024-10" db="EMBL/GenBank/DDBJ databases">
        <title>Updated reference genomes for cyclostephanoid diatoms.</title>
        <authorList>
            <person name="Roberts W.R."/>
            <person name="Alverson A.J."/>
        </authorList>
    </citation>
    <scope>NUCLEOTIDE SEQUENCE [LARGE SCALE GENOMIC DNA]</scope>
    <source>
        <strain evidence="7 8">AJA228-03</strain>
    </source>
</reference>
<protein>
    <recommendedName>
        <fullName evidence="6">HSF-type DNA-binding domain-containing protein</fullName>
    </recommendedName>
</protein>
<evidence type="ECO:0000256" key="2">
    <source>
        <dbReference type="ARBA" id="ARBA00023125"/>
    </source>
</evidence>
<dbReference type="EMBL" id="JALLPB020000629">
    <property type="protein sequence ID" value="KAL3807434.1"/>
    <property type="molecule type" value="Genomic_DNA"/>
</dbReference>
<name>A0ABD3R4M9_9STRA</name>
<dbReference type="InterPro" id="IPR000232">
    <property type="entry name" value="HSF_DNA-bd"/>
</dbReference>
<dbReference type="SMART" id="SM00415">
    <property type="entry name" value="HSF"/>
    <property type="match status" value="1"/>
</dbReference>
<organism evidence="7 8">
    <name type="scientific">Cyclostephanos tholiformis</name>
    <dbReference type="NCBI Taxonomy" id="382380"/>
    <lineage>
        <taxon>Eukaryota</taxon>
        <taxon>Sar</taxon>
        <taxon>Stramenopiles</taxon>
        <taxon>Ochrophyta</taxon>
        <taxon>Bacillariophyta</taxon>
        <taxon>Coscinodiscophyceae</taxon>
        <taxon>Thalassiosirophycidae</taxon>
        <taxon>Stephanodiscales</taxon>
        <taxon>Stephanodiscaceae</taxon>
        <taxon>Cyclostephanos</taxon>
    </lineage>
</organism>
<comment type="caution">
    <text evidence="7">The sequence shown here is derived from an EMBL/GenBank/DDBJ whole genome shotgun (WGS) entry which is preliminary data.</text>
</comment>
<feature type="region of interest" description="Disordered" evidence="5">
    <location>
        <begin position="1"/>
        <end position="27"/>
    </location>
</feature>
<feature type="compositionally biased region" description="Low complexity" evidence="5">
    <location>
        <begin position="13"/>
        <end position="23"/>
    </location>
</feature>
<evidence type="ECO:0000256" key="3">
    <source>
        <dbReference type="ARBA" id="ARBA00023242"/>
    </source>
</evidence>
<keyword evidence="8" id="KW-1185">Reference proteome</keyword>
<dbReference type="AlphaFoldDB" id="A0ABD3R4M9"/>
<dbReference type="PANTHER" id="PTHR10015:SF206">
    <property type="entry name" value="HSF-TYPE DNA-BINDING DOMAIN-CONTAINING PROTEIN"/>
    <property type="match status" value="1"/>
</dbReference>
<feature type="domain" description="HSF-type DNA-binding" evidence="6">
    <location>
        <begin position="30"/>
        <end position="135"/>
    </location>
</feature>
<evidence type="ECO:0000313" key="7">
    <source>
        <dbReference type="EMBL" id="KAL3807434.1"/>
    </source>
</evidence>
<dbReference type="PANTHER" id="PTHR10015">
    <property type="entry name" value="HEAT SHOCK TRANSCRIPTION FACTOR"/>
    <property type="match status" value="1"/>
</dbReference>
<evidence type="ECO:0000256" key="5">
    <source>
        <dbReference type="SAM" id="MobiDB-lite"/>
    </source>
</evidence>
<evidence type="ECO:0000256" key="4">
    <source>
        <dbReference type="RuleBase" id="RU004020"/>
    </source>
</evidence>
<proteinExistence type="inferred from homology"/>
<dbReference type="SUPFAM" id="SSF46785">
    <property type="entry name" value="Winged helix' DNA-binding domain"/>
    <property type="match status" value="1"/>
</dbReference>
<sequence>MIPTADIIPSSCTPIKPMTNTKKTPPKKEEVPVFLKKTFHMINTCDPNIATWSDDGLTFLVKDPDSFASDIIPQFFKHNNFSSFVRQLNFYGFRKIKSDSIRINDDDDESSKWWRFKHESFIRGRMDLLKEIRKANQVNAADQEEVDKLKEEVFYLRSEMSRLSDIVDLMAGTLRQITGRDFSAEEPSIKRRKFEADHVSSSPDEASFTDCDEPVHPEVSLLDPMVSDSDLLMEDFSPAYQASTITPSATKVERSQSADIIECMFDFINDDNSVGPNGSSDQYLDQTLSPIKSGFQPDPVESFSDYNRCVSYNDESSDLGPGQLDPKLSMKLNNAISMLPKSLQDSFVERIVEKIANPDSYQKHVDAVSVLATAAAIEAQNQTMISNAQSYTPSSNGVSNSGKLSMNNPSEITLPVAAAALGAFLAKYGNASADESHTNTRRHYDLVKQ</sequence>
<feature type="region of interest" description="Disordered" evidence="5">
    <location>
        <begin position="193"/>
        <end position="214"/>
    </location>
</feature>
<gene>
    <name evidence="7" type="ORF">ACHAXA_003963</name>
</gene>
<dbReference type="Proteomes" id="UP001530377">
    <property type="component" value="Unassembled WGS sequence"/>
</dbReference>
<comment type="similarity">
    <text evidence="4">Belongs to the HSF family.</text>
</comment>
<dbReference type="Pfam" id="PF00447">
    <property type="entry name" value="HSF_DNA-bind"/>
    <property type="match status" value="1"/>
</dbReference>
<evidence type="ECO:0000313" key="8">
    <source>
        <dbReference type="Proteomes" id="UP001530377"/>
    </source>
</evidence>
<evidence type="ECO:0000259" key="6">
    <source>
        <dbReference type="SMART" id="SM00415"/>
    </source>
</evidence>
<keyword evidence="3" id="KW-0539">Nucleus</keyword>
<keyword evidence="2" id="KW-0238">DNA-binding</keyword>
<dbReference type="InterPro" id="IPR036390">
    <property type="entry name" value="WH_DNA-bd_sf"/>
</dbReference>
<comment type="subcellular location">
    <subcellularLocation>
        <location evidence="1">Nucleus</location>
    </subcellularLocation>
</comment>
<dbReference type="InterPro" id="IPR036388">
    <property type="entry name" value="WH-like_DNA-bd_sf"/>
</dbReference>
<dbReference type="GO" id="GO:0003677">
    <property type="term" value="F:DNA binding"/>
    <property type="evidence" value="ECO:0007669"/>
    <property type="project" value="UniProtKB-KW"/>
</dbReference>
<dbReference type="PRINTS" id="PR00056">
    <property type="entry name" value="HSFDOMAIN"/>
</dbReference>
<dbReference type="Gene3D" id="1.10.10.10">
    <property type="entry name" value="Winged helix-like DNA-binding domain superfamily/Winged helix DNA-binding domain"/>
    <property type="match status" value="1"/>
</dbReference>
<evidence type="ECO:0000256" key="1">
    <source>
        <dbReference type="ARBA" id="ARBA00004123"/>
    </source>
</evidence>
<dbReference type="GO" id="GO:0005634">
    <property type="term" value="C:nucleus"/>
    <property type="evidence" value="ECO:0007669"/>
    <property type="project" value="UniProtKB-SubCell"/>
</dbReference>